<evidence type="ECO:0000313" key="2">
    <source>
        <dbReference type="Proteomes" id="UP001066276"/>
    </source>
</evidence>
<evidence type="ECO:0000313" key="1">
    <source>
        <dbReference type="EMBL" id="KAJ1198862.1"/>
    </source>
</evidence>
<dbReference type="PANTHER" id="PTHR33776:SF3">
    <property type="entry name" value="PHD-TYPE DOMAIN-CONTAINING PROTEIN"/>
    <property type="match status" value="1"/>
</dbReference>
<comment type="caution">
    <text evidence="1">The sequence shown here is derived from an EMBL/GenBank/DDBJ whole genome shotgun (WGS) entry which is preliminary data.</text>
</comment>
<evidence type="ECO:0008006" key="3">
    <source>
        <dbReference type="Google" id="ProtNLM"/>
    </source>
</evidence>
<dbReference type="AlphaFoldDB" id="A0AAV7VBY5"/>
<dbReference type="Proteomes" id="UP001066276">
    <property type="component" value="Chromosome 2_1"/>
</dbReference>
<gene>
    <name evidence="1" type="ORF">NDU88_002701</name>
</gene>
<protein>
    <recommendedName>
        <fullName evidence="3">Endonuclease/exonuclease/phosphatase domain-containing protein</fullName>
    </recommendedName>
</protein>
<proteinExistence type="predicted"/>
<name>A0AAV7VBY5_PLEWA</name>
<reference evidence="1" key="1">
    <citation type="journal article" date="2022" name="bioRxiv">
        <title>Sequencing and chromosome-scale assembly of the giantPleurodeles waltlgenome.</title>
        <authorList>
            <person name="Brown T."/>
            <person name="Elewa A."/>
            <person name="Iarovenko S."/>
            <person name="Subramanian E."/>
            <person name="Araus A.J."/>
            <person name="Petzold A."/>
            <person name="Susuki M."/>
            <person name="Suzuki K.-i.T."/>
            <person name="Hayashi T."/>
            <person name="Toyoda A."/>
            <person name="Oliveira C."/>
            <person name="Osipova E."/>
            <person name="Leigh N.D."/>
            <person name="Simon A."/>
            <person name="Yun M.H."/>
        </authorList>
    </citation>
    <scope>NUCLEOTIDE SEQUENCE</scope>
    <source>
        <strain evidence="1">20211129_DDA</strain>
        <tissue evidence="1">Liver</tissue>
    </source>
</reference>
<dbReference type="EMBL" id="JANPWB010000003">
    <property type="protein sequence ID" value="KAJ1198862.1"/>
    <property type="molecule type" value="Genomic_DNA"/>
</dbReference>
<keyword evidence="2" id="KW-1185">Reference proteome</keyword>
<organism evidence="1 2">
    <name type="scientific">Pleurodeles waltl</name>
    <name type="common">Iberian ribbed newt</name>
    <dbReference type="NCBI Taxonomy" id="8319"/>
    <lineage>
        <taxon>Eukaryota</taxon>
        <taxon>Metazoa</taxon>
        <taxon>Chordata</taxon>
        <taxon>Craniata</taxon>
        <taxon>Vertebrata</taxon>
        <taxon>Euteleostomi</taxon>
        <taxon>Amphibia</taxon>
        <taxon>Batrachia</taxon>
        <taxon>Caudata</taxon>
        <taxon>Salamandroidea</taxon>
        <taxon>Salamandridae</taxon>
        <taxon>Pleurodelinae</taxon>
        <taxon>Pleurodeles</taxon>
    </lineage>
</organism>
<dbReference type="SUPFAM" id="SSF56219">
    <property type="entry name" value="DNase I-like"/>
    <property type="match status" value="1"/>
</dbReference>
<dbReference type="PANTHER" id="PTHR33776">
    <property type="entry name" value="ENDO/EXONUCLEASE/PHOSPHATASE DOMAIN-CONTAINING PROTEIN"/>
    <property type="match status" value="1"/>
</dbReference>
<sequence length="213" mass="23527">MPSSSGTCLTPPLPDAAFLTETLCNDSSAPDIAIAIPDGYKISRRDRINGIGGGIAIVHKATLEVHTHLDDTLKSAELMHFQIHTDPITTLRGTLIYRPPGPRALLSNAIADLASTHTLASMDYILLRDLNIHLENNNNVNSTTLIDNLANLGLRQLVNAPTHATGHTLDHIFSTSNHIAFNRTTILYWTDHHCIHFTFMKQTKHHHTERPPC</sequence>
<dbReference type="InterPro" id="IPR036691">
    <property type="entry name" value="Endo/exonu/phosph_ase_sf"/>
</dbReference>
<accession>A0AAV7VBY5</accession>